<protein>
    <submittedName>
        <fullName evidence="1">Uncharacterized protein</fullName>
    </submittedName>
</protein>
<dbReference type="Proteomes" id="UP000595897">
    <property type="component" value="Chromosome"/>
</dbReference>
<keyword evidence="2" id="KW-1185">Reference proteome</keyword>
<proteinExistence type="predicted"/>
<dbReference type="AlphaFoldDB" id="A0A7R7EHB9"/>
<dbReference type="KEGG" id="ahb:bsdtb5_00330"/>
<organism evidence="1 2">
    <name type="scientific">Anaeromicropila herbilytica</name>
    <dbReference type="NCBI Taxonomy" id="2785025"/>
    <lineage>
        <taxon>Bacteria</taxon>
        <taxon>Bacillati</taxon>
        <taxon>Bacillota</taxon>
        <taxon>Clostridia</taxon>
        <taxon>Lachnospirales</taxon>
        <taxon>Lachnospiraceae</taxon>
        <taxon>Anaeromicropila</taxon>
    </lineage>
</organism>
<evidence type="ECO:0000313" key="1">
    <source>
        <dbReference type="EMBL" id="BCN28738.1"/>
    </source>
</evidence>
<sequence>MQMDGFLDDSDLEGLFDELNMVEQTVAENESDKEMDASSRRYMEIIKKHKSVEEK</sequence>
<reference evidence="1 2" key="1">
    <citation type="submission" date="2020-11" db="EMBL/GenBank/DDBJ databases">
        <title>Draft genome sequencing of a Lachnospiraceae strain isolated from anoxic soil subjected to BSD treatment.</title>
        <authorList>
            <person name="Uek A."/>
            <person name="Tonouchi A."/>
        </authorList>
    </citation>
    <scope>NUCLEOTIDE SEQUENCE [LARGE SCALE GENOMIC DNA]</scope>
    <source>
        <strain evidence="1 2">TB5</strain>
    </source>
</reference>
<accession>A0A7R7EHB9</accession>
<dbReference type="EMBL" id="AP024169">
    <property type="protein sequence ID" value="BCN28738.1"/>
    <property type="molecule type" value="Genomic_DNA"/>
</dbReference>
<gene>
    <name evidence="1" type="ORF">bsdtb5_00330</name>
</gene>
<evidence type="ECO:0000313" key="2">
    <source>
        <dbReference type="Proteomes" id="UP000595897"/>
    </source>
</evidence>
<name>A0A7R7EHB9_9FIRM</name>